<evidence type="ECO:0000256" key="2">
    <source>
        <dbReference type="ARBA" id="ARBA00040363"/>
    </source>
</evidence>
<evidence type="ECO:0000259" key="3">
    <source>
        <dbReference type="Pfam" id="PF01494"/>
    </source>
</evidence>
<dbReference type="InterPro" id="IPR002938">
    <property type="entry name" value="FAD-bd"/>
</dbReference>
<dbReference type="SUPFAM" id="SSF51905">
    <property type="entry name" value="FAD/NAD(P)-binding domain"/>
    <property type="match status" value="1"/>
</dbReference>
<dbReference type="Proteomes" id="UP001459204">
    <property type="component" value="Unassembled WGS sequence"/>
</dbReference>
<keyword evidence="4" id="KW-0560">Oxidoreductase</keyword>
<accession>A0ABU9J744</accession>
<keyword evidence="5" id="KW-1185">Reference proteome</keyword>
<dbReference type="InterPro" id="IPR050407">
    <property type="entry name" value="Geranylgeranyl_reductase"/>
</dbReference>
<dbReference type="GO" id="GO:0016491">
    <property type="term" value="F:oxidoreductase activity"/>
    <property type="evidence" value="ECO:0007669"/>
    <property type="project" value="UniProtKB-KW"/>
</dbReference>
<dbReference type="RefSeq" id="WP_341727379.1">
    <property type="nucleotide sequence ID" value="NZ_JBBWWT010000013.1"/>
</dbReference>
<evidence type="ECO:0000313" key="5">
    <source>
        <dbReference type="Proteomes" id="UP001459204"/>
    </source>
</evidence>
<dbReference type="Gene3D" id="3.50.50.60">
    <property type="entry name" value="FAD/NAD(P)-binding domain"/>
    <property type="match status" value="1"/>
</dbReference>
<evidence type="ECO:0000256" key="1">
    <source>
        <dbReference type="ARBA" id="ARBA00038079"/>
    </source>
</evidence>
<name>A0ABU9J744_9GAMM</name>
<dbReference type="PANTHER" id="PTHR42685">
    <property type="entry name" value="GERANYLGERANYL DIPHOSPHATE REDUCTASE"/>
    <property type="match status" value="1"/>
</dbReference>
<dbReference type="InterPro" id="IPR036188">
    <property type="entry name" value="FAD/NAD-bd_sf"/>
</dbReference>
<organism evidence="4 5">
    <name type="scientific">Pseudoxanthomonas putridarboris</name>
    <dbReference type="NCBI Taxonomy" id="752605"/>
    <lineage>
        <taxon>Bacteria</taxon>
        <taxon>Pseudomonadati</taxon>
        <taxon>Pseudomonadota</taxon>
        <taxon>Gammaproteobacteria</taxon>
        <taxon>Lysobacterales</taxon>
        <taxon>Lysobacteraceae</taxon>
        <taxon>Pseudoxanthomonas</taxon>
    </lineage>
</organism>
<feature type="domain" description="FAD-binding" evidence="3">
    <location>
        <begin position="11"/>
        <end position="167"/>
    </location>
</feature>
<sequence length="372" mass="40077">MTSDTNDKPAYDAIVVGSSFGGAACALAARESGLRVCVLERKQDPGERLHTTGIIVKEAAENTGLKDLPAQFVRRVEKVRLYSPDLRSISLSAPGYYFLTTDTPQVMRWLADRQRAAGVELRLGQSFRTAERVTGGWHVEGVGTARYLVGADGAKSRVAERFGLGRVHEFLYGVEHEFDGIALPEPNALHCFISRRYAPGYIGWIAQTPTGVQAGLALRHDPAAPRLPDIAGFLEHVGGAVGLPARRRPDAVRAGLIPCGGPVAPLARDGVILTGDAAGIVSPVTAGGIHSAWRHGWSVGRALAGASAGGPAPERIAHREAPRFLIKRTLRWAFDHGQMDWPFDLLLRSPPLRWAAEQVYFHKRGGAGRSKA</sequence>
<reference evidence="4 5" key="1">
    <citation type="submission" date="2024-04" db="EMBL/GenBank/DDBJ databases">
        <title>Draft genome sequence of Pseudoxanthomonas putridarboris WD12.</title>
        <authorList>
            <person name="Oh J."/>
        </authorList>
    </citation>
    <scope>NUCLEOTIDE SEQUENCE [LARGE SCALE GENOMIC DNA]</scope>
    <source>
        <strain evidence="4 5">WD12</strain>
    </source>
</reference>
<gene>
    <name evidence="4" type="ORF">AAD027_17785</name>
</gene>
<dbReference type="PANTHER" id="PTHR42685:SF21">
    <property type="entry name" value="DEHYDROGENASE (FLAVOPROTEIN)-LIKE PROTEIN"/>
    <property type="match status" value="1"/>
</dbReference>
<dbReference type="PRINTS" id="PR00420">
    <property type="entry name" value="RNGMNOXGNASE"/>
</dbReference>
<proteinExistence type="inferred from homology"/>
<dbReference type="Pfam" id="PF01494">
    <property type="entry name" value="FAD_binding_3"/>
    <property type="match status" value="1"/>
</dbReference>
<dbReference type="EMBL" id="JBBWWT010000013">
    <property type="protein sequence ID" value="MEL1266206.1"/>
    <property type="molecule type" value="Genomic_DNA"/>
</dbReference>
<protein>
    <recommendedName>
        <fullName evidence="2">Protein CbrA</fullName>
    </recommendedName>
</protein>
<evidence type="ECO:0000313" key="4">
    <source>
        <dbReference type="EMBL" id="MEL1266206.1"/>
    </source>
</evidence>
<comment type="caution">
    <text evidence="4">The sequence shown here is derived from an EMBL/GenBank/DDBJ whole genome shotgun (WGS) entry which is preliminary data.</text>
</comment>
<comment type="similarity">
    <text evidence="1">Belongs to the CbrA family.</text>
</comment>